<dbReference type="Gene3D" id="3.30.565.10">
    <property type="entry name" value="Histidine kinase-like ATPase, C-terminal domain"/>
    <property type="match status" value="1"/>
</dbReference>
<dbReference type="PRINTS" id="PR00344">
    <property type="entry name" value="BCTRLSENSOR"/>
</dbReference>
<dbReference type="InterPro" id="IPR050351">
    <property type="entry name" value="BphY/WalK/GraS-like"/>
</dbReference>
<dbReference type="InterPro" id="IPR003018">
    <property type="entry name" value="GAF"/>
</dbReference>
<comment type="caution">
    <text evidence="15">The sequence shown here is derived from an EMBL/GenBank/DDBJ whole genome shotgun (WGS) entry which is preliminary data.</text>
</comment>
<dbReference type="InterPro" id="IPR006189">
    <property type="entry name" value="CHASE_dom"/>
</dbReference>
<dbReference type="RefSeq" id="WP_322472098.1">
    <property type="nucleotide sequence ID" value="NZ_JBHRZG010000024.1"/>
</dbReference>
<evidence type="ECO:0000313" key="16">
    <source>
        <dbReference type="Proteomes" id="UP001595803"/>
    </source>
</evidence>
<dbReference type="Pfam" id="PF01590">
    <property type="entry name" value="GAF"/>
    <property type="match status" value="1"/>
</dbReference>
<dbReference type="Gene3D" id="3.30.450.350">
    <property type="entry name" value="CHASE domain"/>
    <property type="match status" value="1"/>
</dbReference>
<dbReference type="InterPro" id="IPR000700">
    <property type="entry name" value="PAS-assoc_C"/>
</dbReference>
<evidence type="ECO:0000256" key="9">
    <source>
        <dbReference type="ARBA" id="ARBA00023136"/>
    </source>
</evidence>
<dbReference type="PANTHER" id="PTHR42878">
    <property type="entry name" value="TWO-COMPONENT HISTIDINE KINASE"/>
    <property type="match status" value="1"/>
</dbReference>
<dbReference type="InterPro" id="IPR013655">
    <property type="entry name" value="PAS_fold_3"/>
</dbReference>
<name>A0ABV7ZC77_9DEIO</name>
<dbReference type="Pfam" id="PF02518">
    <property type="entry name" value="HATPase_c"/>
    <property type="match status" value="1"/>
</dbReference>
<feature type="domain" description="CHASE" evidence="14">
    <location>
        <begin position="76"/>
        <end position="237"/>
    </location>
</feature>
<evidence type="ECO:0000256" key="7">
    <source>
        <dbReference type="ARBA" id="ARBA00022777"/>
    </source>
</evidence>
<evidence type="ECO:0000259" key="11">
    <source>
        <dbReference type="PROSITE" id="PS50109"/>
    </source>
</evidence>
<dbReference type="NCBIfam" id="TIGR00229">
    <property type="entry name" value="sensory_box"/>
    <property type="match status" value="2"/>
</dbReference>
<dbReference type="Gene3D" id="3.30.450.40">
    <property type="match status" value="1"/>
</dbReference>
<dbReference type="SUPFAM" id="SSF55785">
    <property type="entry name" value="PYP-like sensor domain (PAS domain)"/>
    <property type="match status" value="3"/>
</dbReference>
<dbReference type="InterPro" id="IPR005467">
    <property type="entry name" value="His_kinase_dom"/>
</dbReference>
<dbReference type="SMART" id="SM00091">
    <property type="entry name" value="PAS"/>
    <property type="match status" value="3"/>
</dbReference>
<dbReference type="EMBL" id="JBHRZG010000024">
    <property type="protein sequence ID" value="MFC3834977.1"/>
    <property type="molecule type" value="Genomic_DNA"/>
</dbReference>
<proteinExistence type="predicted"/>
<evidence type="ECO:0000256" key="8">
    <source>
        <dbReference type="ARBA" id="ARBA00022989"/>
    </source>
</evidence>
<dbReference type="InterPro" id="IPR036890">
    <property type="entry name" value="HATPase_C_sf"/>
</dbReference>
<dbReference type="InterPro" id="IPR003594">
    <property type="entry name" value="HATPase_dom"/>
</dbReference>
<dbReference type="InterPro" id="IPR004358">
    <property type="entry name" value="Sig_transdc_His_kin-like_C"/>
</dbReference>
<comment type="subcellular location">
    <subcellularLocation>
        <location evidence="2">Membrane</location>
    </subcellularLocation>
</comment>
<evidence type="ECO:0000259" key="13">
    <source>
        <dbReference type="PROSITE" id="PS50113"/>
    </source>
</evidence>
<dbReference type="PANTHER" id="PTHR42878:SF15">
    <property type="entry name" value="BACTERIOPHYTOCHROME"/>
    <property type="match status" value="1"/>
</dbReference>
<dbReference type="SMART" id="SM00388">
    <property type="entry name" value="HisKA"/>
    <property type="match status" value="1"/>
</dbReference>
<dbReference type="InterPro" id="IPR036097">
    <property type="entry name" value="HisK_dim/P_sf"/>
</dbReference>
<dbReference type="SMART" id="SM00387">
    <property type="entry name" value="HATPase_c"/>
    <property type="match status" value="1"/>
</dbReference>
<keyword evidence="16" id="KW-1185">Reference proteome</keyword>
<dbReference type="Gene3D" id="1.10.287.130">
    <property type="match status" value="1"/>
</dbReference>
<evidence type="ECO:0000256" key="4">
    <source>
        <dbReference type="ARBA" id="ARBA00022553"/>
    </source>
</evidence>
<dbReference type="SUPFAM" id="SSF55874">
    <property type="entry name" value="ATPase domain of HSP90 chaperone/DNA topoisomerase II/histidine kinase"/>
    <property type="match status" value="1"/>
</dbReference>
<dbReference type="InterPro" id="IPR035965">
    <property type="entry name" value="PAS-like_dom_sf"/>
</dbReference>
<feature type="domain" description="PAC" evidence="13">
    <location>
        <begin position="527"/>
        <end position="579"/>
    </location>
</feature>
<feature type="domain" description="PAS" evidence="12">
    <location>
        <begin position="580"/>
        <end position="616"/>
    </location>
</feature>
<protein>
    <recommendedName>
        <fullName evidence="3">histidine kinase</fullName>
        <ecNumber evidence="3">2.7.13.3</ecNumber>
    </recommendedName>
</protein>
<dbReference type="Pfam" id="PF08448">
    <property type="entry name" value="PAS_4"/>
    <property type="match status" value="1"/>
</dbReference>
<sequence length="1106" mass="121726">MTRLRTGRWAGRAPLIVMALVLILTTTMSLVLSRFVHDQQESRFERETAAVSEALTARISEYERLLYATRAAWQVHPDLLDPDDFRAFAANLKLTDEYPGIQTIGYAALLPPGTEAAAFTAQMRRRVSPSWTLQQGPSPQPTRAPVALLYTNGTADYRALGFDLYSEPRRRAALGASEQSGTVQGSRRLTLRQPGADGQVLDGFVMVVPVTRVGSNTPRPDGFLYIAVRADRLVQGLLSPQTVRPMTTEIRLDGELLGSPAAAGAVEFRQTEERTLAGQRWTLRFTADSAFGQDFAAITPLLTLLGGLLTAGLAYLVVQAQVRARSRAEELNVSLAVARSRQEQARAEFEAIFHSMQDAAAFTDEVGLIRLVNPVLRAQFRLPDDRLIGQPLSVLHADLGLAARESFQSITTPYVRGDGTVFAGEAQRSEVLDPDGRRLGLLEVVRDVSERVQAEQTVQAAQRRYRGLLDAVPFIVRVSDPAGHVTFVNARHHELLGTDDLTACLSAEDRVAYATLRDTATATQRPVRRDMQLTLPGGERHWFTLTHAPFRDERGEVVEWVTSVTDIHDRLLAERLAQRNEERYRGVLEGLPQIVWLTDADGRPVYYNRQWTAYVGQARSGQDFASLIHPADRATYRHRWDTAVKATRPFEAEHRLLGQTGTYRTFVTRAQPVLDSGGQVIEWVGTSTDVDDSVYAENAARLTADVSGQLASRRAAGSGYRHAPYVSALDLLTTRFVDSAALWRAGPLTLAARSARHPGWDAPHLRAEVTQALAAVMATGERLSLPMHPLLHAVNASGAMLLPLTAQDGTLCGILGLAYRHALTERDVELAQELAKRFASALENDALQDRVTAAQEDLTALNQSLEERVQLRTMELEAANRELEAFSYSVSHDLRTPLRHIVGFGDLLSKEAGQASLSTKGHRYLGIITESASRMSTLIDDLLEFSRMGRQELRVGAVDLGPLIQTTWGALEPDRQGRDVTLHVGDLPVVTGDATMLNLVFTNLLSNALKYSRTREHAVIDVSAVTGNDEVSITVRDNGVGFDPRYTDKLFGVFQRLHRADEFEGIGIGLANVRRIVGRHGGRVSATSTPDEGAAFTVTLPRRFPQ</sequence>
<dbReference type="InterPro" id="IPR001610">
    <property type="entry name" value="PAC"/>
</dbReference>
<keyword evidence="5" id="KW-0808">Transferase</keyword>
<dbReference type="InterPro" id="IPR013656">
    <property type="entry name" value="PAS_4"/>
</dbReference>
<dbReference type="InterPro" id="IPR029016">
    <property type="entry name" value="GAF-like_dom_sf"/>
</dbReference>
<accession>A0ABV7ZC77</accession>
<dbReference type="InterPro" id="IPR042240">
    <property type="entry name" value="CHASE_sf"/>
</dbReference>
<dbReference type="PROSITE" id="PS50839">
    <property type="entry name" value="CHASE"/>
    <property type="match status" value="1"/>
</dbReference>
<dbReference type="SMART" id="SM01079">
    <property type="entry name" value="CHASE"/>
    <property type="match status" value="1"/>
</dbReference>
<dbReference type="Pfam" id="PF00512">
    <property type="entry name" value="HisKA"/>
    <property type="match status" value="1"/>
</dbReference>
<dbReference type="Proteomes" id="UP001595803">
    <property type="component" value="Unassembled WGS sequence"/>
</dbReference>
<evidence type="ECO:0000256" key="10">
    <source>
        <dbReference type="SAM" id="Coils"/>
    </source>
</evidence>
<dbReference type="PROSITE" id="PS50112">
    <property type="entry name" value="PAS"/>
    <property type="match status" value="1"/>
</dbReference>
<dbReference type="Pfam" id="PF00989">
    <property type="entry name" value="PAS"/>
    <property type="match status" value="1"/>
</dbReference>
<dbReference type="Gene3D" id="3.30.450.20">
    <property type="entry name" value="PAS domain"/>
    <property type="match status" value="3"/>
</dbReference>
<evidence type="ECO:0000256" key="3">
    <source>
        <dbReference type="ARBA" id="ARBA00012438"/>
    </source>
</evidence>
<evidence type="ECO:0000313" key="15">
    <source>
        <dbReference type="EMBL" id="MFC3834977.1"/>
    </source>
</evidence>
<dbReference type="PROSITE" id="PS50113">
    <property type="entry name" value="PAC"/>
    <property type="match status" value="3"/>
</dbReference>
<organism evidence="15 16">
    <name type="scientific">Deinococcus rufus</name>
    <dbReference type="NCBI Taxonomy" id="2136097"/>
    <lineage>
        <taxon>Bacteria</taxon>
        <taxon>Thermotogati</taxon>
        <taxon>Deinococcota</taxon>
        <taxon>Deinococci</taxon>
        <taxon>Deinococcales</taxon>
        <taxon>Deinococcaceae</taxon>
        <taxon>Deinococcus</taxon>
    </lineage>
</organism>
<dbReference type="InterPro" id="IPR000014">
    <property type="entry name" value="PAS"/>
</dbReference>
<dbReference type="SUPFAM" id="SSF55781">
    <property type="entry name" value="GAF domain-like"/>
    <property type="match status" value="1"/>
</dbReference>
<dbReference type="SUPFAM" id="SSF47384">
    <property type="entry name" value="Homodimeric domain of signal transducing histidine kinase"/>
    <property type="match status" value="1"/>
</dbReference>
<dbReference type="InterPro" id="IPR013767">
    <property type="entry name" value="PAS_fold"/>
</dbReference>
<evidence type="ECO:0000256" key="1">
    <source>
        <dbReference type="ARBA" id="ARBA00000085"/>
    </source>
</evidence>
<keyword evidence="10" id="KW-0175">Coiled coil</keyword>
<dbReference type="PROSITE" id="PS50109">
    <property type="entry name" value="HIS_KIN"/>
    <property type="match status" value="1"/>
</dbReference>
<evidence type="ECO:0000256" key="5">
    <source>
        <dbReference type="ARBA" id="ARBA00022679"/>
    </source>
</evidence>
<keyword evidence="9" id="KW-0472">Membrane</keyword>
<dbReference type="EC" id="2.7.13.3" evidence="3"/>
<keyword evidence="4" id="KW-0597">Phosphoprotein</keyword>
<feature type="coiled-coil region" evidence="10">
    <location>
        <begin position="844"/>
        <end position="882"/>
    </location>
</feature>
<evidence type="ECO:0000259" key="14">
    <source>
        <dbReference type="PROSITE" id="PS50839"/>
    </source>
</evidence>
<keyword evidence="6" id="KW-0812">Transmembrane</keyword>
<keyword evidence="7" id="KW-0418">Kinase</keyword>
<reference evidence="16" key="1">
    <citation type="journal article" date="2019" name="Int. J. Syst. Evol. Microbiol.">
        <title>The Global Catalogue of Microorganisms (GCM) 10K type strain sequencing project: providing services to taxonomists for standard genome sequencing and annotation.</title>
        <authorList>
            <consortium name="The Broad Institute Genomics Platform"/>
            <consortium name="The Broad Institute Genome Sequencing Center for Infectious Disease"/>
            <person name="Wu L."/>
            <person name="Ma J."/>
        </authorList>
    </citation>
    <scope>NUCLEOTIDE SEQUENCE [LARGE SCALE GENOMIC DNA]</scope>
    <source>
        <strain evidence="16">CCTCC AB 2017081</strain>
    </source>
</reference>
<dbReference type="Pfam" id="PF08447">
    <property type="entry name" value="PAS_3"/>
    <property type="match status" value="1"/>
</dbReference>
<gene>
    <name evidence="15" type="ORF">ACFOSB_19125</name>
</gene>
<comment type="catalytic activity">
    <reaction evidence="1">
        <text>ATP + protein L-histidine = ADP + protein N-phospho-L-histidine.</text>
        <dbReference type="EC" id="2.7.13.3"/>
    </reaction>
</comment>
<feature type="domain" description="PAC" evidence="13">
    <location>
        <begin position="650"/>
        <end position="702"/>
    </location>
</feature>
<dbReference type="CDD" id="cd00130">
    <property type="entry name" value="PAS"/>
    <property type="match status" value="3"/>
</dbReference>
<evidence type="ECO:0000256" key="2">
    <source>
        <dbReference type="ARBA" id="ARBA00004370"/>
    </source>
</evidence>
<keyword evidence="8" id="KW-1133">Transmembrane helix</keyword>
<dbReference type="SMART" id="SM00086">
    <property type="entry name" value="PAC"/>
    <property type="match status" value="3"/>
</dbReference>
<evidence type="ECO:0000256" key="6">
    <source>
        <dbReference type="ARBA" id="ARBA00022692"/>
    </source>
</evidence>
<dbReference type="InterPro" id="IPR003661">
    <property type="entry name" value="HisK_dim/P_dom"/>
</dbReference>
<feature type="domain" description="Histidine kinase" evidence="11">
    <location>
        <begin position="889"/>
        <end position="1104"/>
    </location>
</feature>
<dbReference type="CDD" id="cd00082">
    <property type="entry name" value="HisKA"/>
    <property type="match status" value="1"/>
</dbReference>
<evidence type="ECO:0000259" key="12">
    <source>
        <dbReference type="PROSITE" id="PS50112"/>
    </source>
</evidence>
<feature type="domain" description="PAC" evidence="13">
    <location>
        <begin position="408"/>
        <end position="460"/>
    </location>
</feature>
<dbReference type="Pfam" id="PF03924">
    <property type="entry name" value="CHASE"/>
    <property type="match status" value="1"/>
</dbReference>